<evidence type="ECO:0000256" key="9">
    <source>
        <dbReference type="ARBA" id="ARBA00022989"/>
    </source>
</evidence>
<dbReference type="PANTHER" id="PTHR36101:SF1">
    <property type="entry name" value="ATP SYNTHASE PROTEIN 8"/>
    <property type="match status" value="1"/>
</dbReference>
<evidence type="ECO:0000256" key="6">
    <source>
        <dbReference type="ARBA" id="ARBA00022547"/>
    </source>
</evidence>
<evidence type="ECO:0000256" key="1">
    <source>
        <dbReference type="ARBA" id="ARBA00004304"/>
    </source>
</evidence>
<proteinExistence type="inferred from homology"/>
<dbReference type="Proteomes" id="UP000774617">
    <property type="component" value="Unassembled WGS sequence"/>
</dbReference>
<keyword evidence="17" id="KW-1185">Reference proteome</keyword>
<keyword evidence="5 15" id="KW-0813">Transport</keyword>
<evidence type="ECO:0000256" key="14">
    <source>
        <dbReference type="ARBA" id="ARBA00024864"/>
    </source>
</evidence>
<evidence type="ECO:0000256" key="13">
    <source>
        <dbReference type="ARBA" id="ARBA00023310"/>
    </source>
</evidence>
<evidence type="ECO:0000313" key="16">
    <source>
        <dbReference type="EMBL" id="KAH7047438.1"/>
    </source>
</evidence>
<dbReference type="InterPro" id="IPR009230">
    <property type="entry name" value="ATP_synth_su8_fun"/>
</dbReference>
<evidence type="ECO:0000256" key="3">
    <source>
        <dbReference type="ARBA" id="ARBA00011291"/>
    </source>
</evidence>
<comment type="caution">
    <text evidence="16">The sequence shown here is derived from an EMBL/GenBank/DDBJ whole genome shotgun (WGS) entry which is preliminary data.</text>
</comment>
<evidence type="ECO:0000256" key="4">
    <source>
        <dbReference type="ARBA" id="ARBA00019651"/>
    </source>
</evidence>
<keyword evidence="6 15" id="KW-0138">CF(0)</keyword>
<evidence type="ECO:0000256" key="2">
    <source>
        <dbReference type="ARBA" id="ARBA00008892"/>
    </source>
</evidence>
<comment type="function">
    <text evidence="14 15">Mitochondrial membrane ATP synthase (F(1)F(0) ATP synthase or Complex V) produces ATP from ADP in the presence of a proton gradient across the membrane which is generated by electron transport complexes of the respiratory chain. F-type ATPases consist of two structural domains, F(1) - containing the extramembraneous catalytic core and F(0) - containing the membrane proton channel, linked together by a central stalk and a peripheral stalk. During catalysis, ATP synthesis in the catalytic domain of F(1) is coupled via a rotary mechanism of the central stalk subunits to proton translocation. Part of the complex F(0) domain. Minor subunit located with subunit a in the membrane.</text>
</comment>
<comment type="subcellular location">
    <subcellularLocation>
        <location evidence="15">Mitochondrion inner membrane</location>
        <topology evidence="15">Single-pass membrane protein</topology>
    </subcellularLocation>
    <subcellularLocation>
        <location evidence="1">Mitochondrion membrane</location>
        <topology evidence="1">Single-pass membrane protein</topology>
    </subcellularLocation>
</comment>
<evidence type="ECO:0000256" key="15">
    <source>
        <dbReference type="RuleBase" id="RU368038"/>
    </source>
</evidence>
<keyword evidence="13 15" id="KW-0066">ATP synthesis</keyword>
<feature type="transmembrane region" description="Helical" evidence="15">
    <location>
        <begin position="73"/>
        <end position="91"/>
    </location>
</feature>
<accession>A0ABQ8G7Q1</accession>
<evidence type="ECO:0000256" key="5">
    <source>
        <dbReference type="ARBA" id="ARBA00022448"/>
    </source>
</evidence>
<evidence type="ECO:0000256" key="8">
    <source>
        <dbReference type="ARBA" id="ARBA00022781"/>
    </source>
</evidence>
<evidence type="ECO:0000256" key="11">
    <source>
        <dbReference type="ARBA" id="ARBA00023128"/>
    </source>
</evidence>
<keyword evidence="12 15" id="KW-0472">Membrane</keyword>
<evidence type="ECO:0000256" key="12">
    <source>
        <dbReference type="ARBA" id="ARBA00023136"/>
    </source>
</evidence>
<dbReference type="Pfam" id="PF05933">
    <property type="entry name" value="Fun_ATP-synt_8"/>
    <property type="match status" value="1"/>
</dbReference>
<evidence type="ECO:0000256" key="7">
    <source>
        <dbReference type="ARBA" id="ARBA00022692"/>
    </source>
</evidence>
<comment type="subunit">
    <text evidence="3 15">F-type ATPases have 2 components, CF(1) - the catalytic core - and CF(0) - the membrane proton channel.</text>
</comment>
<keyword evidence="9 15" id="KW-1133">Transmembrane helix</keyword>
<protein>
    <recommendedName>
        <fullName evidence="4 15">ATP synthase protein 8</fullName>
    </recommendedName>
</protein>
<name>A0ABQ8G7Q1_9PEZI</name>
<comment type="similarity">
    <text evidence="2 15">Belongs to the ATPase protein 8 family.</text>
</comment>
<keyword evidence="7 15" id="KW-0812">Transmembrane</keyword>
<organism evidence="16 17">
    <name type="scientific">Macrophomina phaseolina</name>
    <dbReference type="NCBI Taxonomy" id="35725"/>
    <lineage>
        <taxon>Eukaryota</taxon>
        <taxon>Fungi</taxon>
        <taxon>Dikarya</taxon>
        <taxon>Ascomycota</taxon>
        <taxon>Pezizomycotina</taxon>
        <taxon>Dothideomycetes</taxon>
        <taxon>Dothideomycetes incertae sedis</taxon>
        <taxon>Botryosphaeriales</taxon>
        <taxon>Botryosphaeriaceae</taxon>
        <taxon>Macrophomina</taxon>
    </lineage>
</organism>
<evidence type="ECO:0000256" key="10">
    <source>
        <dbReference type="ARBA" id="ARBA00023065"/>
    </source>
</evidence>
<gene>
    <name evidence="16" type="ORF">B0J12DRAFT_122494</name>
</gene>
<evidence type="ECO:0000313" key="17">
    <source>
        <dbReference type="Proteomes" id="UP000774617"/>
    </source>
</evidence>
<sequence>MSSARLLRPLARAVERQAFAAPASMRTAAKVAPFTPSYTGQKYTVAEKTGAKMTMLYAGMPQLVPFYWVNETTVAFAIIPTFVYFLSKYFLPQDLRRMAARLFISKL</sequence>
<reference evidence="16 17" key="1">
    <citation type="journal article" date="2021" name="Nat. Commun.">
        <title>Genetic determinants of endophytism in the Arabidopsis root mycobiome.</title>
        <authorList>
            <person name="Mesny F."/>
            <person name="Miyauchi S."/>
            <person name="Thiergart T."/>
            <person name="Pickel B."/>
            <person name="Atanasova L."/>
            <person name="Karlsson M."/>
            <person name="Huettel B."/>
            <person name="Barry K.W."/>
            <person name="Haridas S."/>
            <person name="Chen C."/>
            <person name="Bauer D."/>
            <person name="Andreopoulos W."/>
            <person name="Pangilinan J."/>
            <person name="LaButti K."/>
            <person name="Riley R."/>
            <person name="Lipzen A."/>
            <person name="Clum A."/>
            <person name="Drula E."/>
            <person name="Henrissat B."/>
            <person name="Kohler A."/>
            <person name="Grigoriev I.V."/>
            <person name="Martin F.M."/>
            <person name="Hacquard S."/>
        </authorList>
    </citation>
    <scope>NUCLEOTIDE SEQUENCE [LARGE SCALE GENOMIC DNA]</scope>
    <source>
        <strain evidence="16 17">MPI-SDFR-AT-0080</strain>
    </source>
</reference>
<keyword evidence="11 15" id="KW-0496">Mitochondrion</keyword>
<keyword evidence="8 15" id="KW-0375">Hydrogen ion transport</keyword>
<keyword evidence="10 15" id="KW-0406">Ion transport</keyword>
<dbReference type="PANTHER" id="PTHR36101">
    <property type="entry name" value="ATP SYNTHASE PROTEIN 8"/>
    <property type="match status" value="1"/>
</dbReference>
<dbReference type="EMBL" id="JAGTJR010000016">
    <property type="protein sequence ID" value="KAH7047438.1"/>
    <property type="molecule type" value="Genomic_DNA"/>
</dbReference>